<dbReference type="SUPFAM" id="SSF53067">
    <property type="entry name" value="Actin-like ATPase domain"/>
    <property type="match status" value="1"/>
</dbReference>
<dbReference type="STRING" id="2010991.A0A3M2SGM6"/>
<dbReference type="OrthoDB" id="2394218at2759"/>
<keyword evidence="3" id="KW-1185">Reference proteome</keyword>
<name>A0A3M2SGM6_9HYPO</name>
<accession>A0A3M2SGM6</accession>
<evidence type="ECO:0000256" key="1">
    <source>
        <dbReference type="SAM" id="MobiDB-lite"/>
    </source>
</evidence>
<dbReference type="Proteomes" id="UP000277212">
    <property type="component" value="Unassembled WGS sequence"/>
</dbReference>
<feature type="region of interest" description="Disordered" evidence="1">
    <location>
        <begin position="645"/>
        <end position="675"/>
    </location>
</feature>
<protein>
    <submittedName>
        <fullName evidence="2">Uncharacterized protein</fullName>
    </submittedName>
</protein>
<reference evidence="2 3" key="1">
    <citation type="submission" date="2017-06" db="EMBL/GenBank/DDBJ databases">
        <title>Comparative genomic analysis of Ambrosia Fusariam Clade fungi.</title>
        <authorList>
            <person name="Stajich J.E."/>
            <person name="Carrillo J."/>
            <person name="Kijimoto T."/>
            <person name="Eskalen A."/>
            <person name="O'Donnell K."/>
            <person name="Kasson M."/>
        </authorList>
    </citation>
    <scope>NUCLEOTIDE SEQUENCE [LARGE SCALE GENOMIC DNA]</scope>
    <source>
        <strain evidence="2">UCR3666</strain>
    </source>
</reference>
<dbReference type="PANTHER" id="PTHR42749">
    <property type="entry name" value="CELL SHAPE-DETERMINING PROTEIN MREB"/>
    <property type="match status" value="1"/>
</dbReference>
<dbReference type="InterPro" id="IPR043129">
    <property type="entry name" value="ATPase_NBD"/>
</dbReference>
<dbReference type="PANTHER" id="PTHR42749:SF1">
    <property type="entry name" value="CELL SHAPE-DETERMINING PROTEIN MREB"/>
    <property type="match status" value="1"/>
</dbReference>
<sequence>MDKSWADLVVGVDLGTTGTAVAYAKPTENQVKCLKSWPQEPEDLMRATRRDGYDKVPSMIAFQDDKVEAWGFGVMTIPADTLRYCSLYKLFKPQFDSSNLSDRLNAEKCMCAYLKALLEHLKVNLKDQLPRNQNWDESRVKFLFSYPTTWNQNTRDRFSSCVEDAGYNMVDDQASMTSLDEAEASMLHFFSSVSGQTGENLPEDGDHILVADIGGGTSDMSIFKVGERLGQDVDLMPVVCDMGEDIGSTQIDDEFKDKLRPDLMDIYRERSRRHPDSQPLSDDSLECYVDATLLHLEHNSTYAFQKHTYGQDARDGRLVRPEFELKIPDPFETGVQDQRFRTQSYINIPIHKEKFFKNAFDVQCSKIWEQCQSQMERLRAGQTVQHVVLTGGLGSSIYVKKELSKKFAAFARGRNVNPPEITQIRDAQIAVCQGLVHDELRKIHGNPIWVYPAVASYGIQKGGNKNEIKWFVKNGAEVKVPHEIKIDRDVDLEQNGKAKSDLDFKLVKIKVPPPEGLFIGEGQRQAWNQRARAVTDVSNWVKESLPEDLKKRFLLPRKASLTIKATMLRETIAMTLYQGKQELGKTLFVTEEWHKNPGVREGRWRAPKSKAWKFNLSTGEKIAGVGVAIGAISLIIAGLNHFHRSPQSAPSQEQFGQASGEGGQASGEGGQANAT</sequence>
<dbReference type="Gene3D" id="3.90.640.10">
    <property type="entry name" value="Actin, Chain A, domain 4"/>
    <property type="match status" value="1"/>
</dbReference>
<gene>
    <name evidence="2" type="ORF">CDV36_003666</name>
</gene>
<evidence type="ECO:0000313" key="3">
    <source>
        <dbReference type="Proteomes" id="UP000277212"/>
    </source>
</evidence>
<dbReference type="AlphaFoldDB" id="A0A3M2SGM6"/>
<comment type="caution">
    <text evidence="2">The sequence shown here is derived from an EMBL/GenBank/DDBJ whole genome shotgun (WGS) entry which is preliminary data.</text>
</comment>
<dbReference type="CDD" id="cd10170">
    <property type="entry name" value="ASKHA_NBD_HSP70"/>
    <property type="match status" value="1"/>
</dbReference>
<dbReference type="Gene3D" id="3.30.420.40">
    <property type="match status" value="2"/>
</dbReference>
<organism evidence="2 3">
    <name type="scientific">Fusarium kuroshium</name>
    <dbReference type="NCBI Taxonomy" id="2010991"/>
    <lineage>
        <taxon>Eukaryota</taxon>
        <taxon>Fungi</taxon>
        <taxon>Dikarya</taxon>
        <taxon>Ascomycota</taxon>
        <taxon>Pezizomycotina</taxon>
        <taxon>Sordariomycetes</taxon>
        <taxon>Hypocreomycetidae</taxon>
        <taxon>Hypocreales</taxon>
        <taxon>Nectriaceae</taxon>
        <taxon>Fusarium</taxon>
        <taxon>Fusarium solani species complex</taxon>
    </lineage>
</organism>
<dbReference type="EMBL" id="NKUJ01000044">
    <property type="protein sequence ID" value="RMJ16678.1"/>
    <property type="molecule type" value="Genomic_DNA"/>
</dbReference>
<evidence type="ECO:0000313" key="2">
    <source>
        <dbReference type="EMBL" id="RMJ16678.1"/>
    </source>
</evidence>
<feature type="compositionally biased region" description="Gly residues" evidence="1">
    <location>
        <begin position="659"/>
        <end position="675"/>
    </location>
</feature>
<proteinExistence type="predicted"/>